<accession>A0A6A5ZCI3</accession>
<gene>
    <name evidence="1" type="ORF">BDV96DRAFT_571729</name>
</gene>
<evidence type="ECO:0000313" key="2">
    <source>
        <dbReference type="Proteomes" id="UP000799770"/>
    </source>
</evidence>
<dbReference type="Proteomes" id="UP000799770">
    <property type="component" value="Unassembled WGS sequence"/>
</dbReference>
<feature type="non-terminal residue" evidence="1">
    <location>
        <position position="164"/>
    </location>
</feature>
<reference evidence="1" key="1">
    <citation type="journal article" date="2020" name="Stud. Mycol.">
        <title>101 Dothideomycetes genomes: a test case for predicting lifestyles and emergence of pathogens.</title>
        <authorList>
            <person name="Haridas S."/>
            <person name="Albert R."/>
            <person name="Binder M."/>
            <person name="Bloem J."/>
            <person name="Labutti K."/>
            <person name="Salamov A."/>
            <person name="Andreopoulos B."/>
            <person name="Baker S."/>
            <person name="Barry K."/>
            <person name="Bills G."/>
            <person name="Bluhm B."/>
            <person name="Cannon C."/>
            <person name="Castanera R."/>
            <person name="Culley D."/>
            <person name="Daum C."/>
            <person name="Ezra D."/>
            <person name="Gonzalez J."/>
            <person name="Henrissat B."/>
            <person name="Kuo A."/>
            <person name="Liang C."/>
            <person name="Lipzen A."/>
            <person name="Lutzoni F."/>
            <person name="Magnuson J."/>
            <person name="Mondo S."/>
            <person name="Nolan M."/>
            <person name="Ohm R."/>
            <person name="Pangilinan J."/>
            <person name="Park H.-J."/>
            <person name="Ramirez L."/>
            <person name="Alfaro M."/>
            <person name="Sun H."/>
            <person name="Tritt A."/>
            <person name="Yoshinaga Y."/>
            <person name="Zwiers L.-H."/>
            <person name="Turgeon B."/>
            <person name="Goodwin S."/>
            <person name="Spatafora J."/>
            <person name="Crous P."/>
            <person name="Grigoriev I."/>
        </authorList>
    </citation>
    <scope>NUCLEOTIDE SEQUENCE</scope>
    <source>
        <strain evidence="1">CBS 627.86</strain>
    </source>
</reference>
<dbReference type="AlphaFoldDB" id="A0A6A5ZCI3"/>
<organism evidence="1 2">
    <name type="scientific">Lophiotrema nucula</name>
    <dbReference type="NCBI Taxonomy" id="690887"/>
    <lineage>
        <taxon>Eukaryota</taxon>
        <taxon>Fungi</taxon>
        <taxon>Dikarya</taxon>
        <taxon>Ascomycota</taxon>
        <taxon>Pezizomycotina</taxon>
        <taxon>Dothideomycetes</taxon>
        <taxon>Pleosporomycetidae</taxon>
        <taxon>Pleosporales</taxon>
        <taxon>Lophiotremataceae</taxon>
        <taxon>Lophiotrema</taxon>
    </lineage>
</organism>
<name>A0A6A5ZCI3_9PLEO</name>
<protein>
    <submittedName>
        <fullName evidence="1">Uncharacterized protein</fullName>
    </submittedName>
</protein>
<evidence type="ECO:0000313" key="1">
    <source>
        <dbReference type="EMBL" id="KAF2117229.1"/>
    </source>
</evidence>
<sequence length="164" mass="19105">MQEVQIVTEQICSLSIFIRDPPLTSTYKKLSSSARTHRIANFVHRFSLGCGVVECIQLWGDENGPRLLSLQRRNYQSPGLWCCASPQRGPFRLIIFPARDRSALLWQSTVRWNYRRLHLRGERGRKKGTLETKRWALWPYQHISRPCFWPCVAARGDGNEAFNM</sequence>
<dbReference type="EMBL" id="ML977319">
    <property type="protein sequence ID" value="KAF2117229.1"/>
    <property type="molecule type" value="Genomic_DNA"/>
</dbReference>
<proteinExistence type="predicted"/>
<keyword evidence="2" id="KW-1185">Reference proteome</keyword>